<dbReference type="Gene3D" id="3.30.70.2740">
    <property type="match status" value="1"/>
</dbReference>
<evidence type="ECO:0000256" key="5">
    <source>
        <dbReference type="ARBA" id="ARBA00023002"/>
    </source>
</evidence>
<sequence>MTTSITQTQPAAASSRDALLSELAAVLDPAGLQTGDAIETRFRKDWYAPLDPVPPIAVARPRNTAEVSAVLAICHRHRQAVVPQGGLTGLAGAATPAGGELVLSLERMRGVEEIDDQAGTMTVMAGTTLQAAQEAARAAEWLLPVDLGARGSCQIGGNIATNAGGNRVIRYGMMRDQVLGLEAVLADGTVLTSLNKMLKNNAGYDLRQLFIGSEGTLGVITRAVLKLAPLPASTQTALCALSRYEDVVQLLRHAQRKLAGRLSAFEVMWADFYELVTTRVSGVRAPLPAGHPFYVLLDLQGDDAGQDAPAFESMLETAMDAGLIQDAAVATSDKEAQSFWQLRDAVAEFPVMWAPNAAFDVSLPIGRIGEFAQALRAAVLDRWSTAELVNFGHVGDSNLHVSVYLPGVALPDFPEHEISEVVYRVVQDFGGSISAEHGIGTHKKPFLGCSRTPEELAVMRLLKRTLDPNHILCPGRVVDLEVVDLD</sequence>
<dbReference type="Gene3D" id="3.30.465.10">
    <property type="match status" value="1"/>
</dbReference>
<keyword evidence="3" id="KW-0285">Flavoprotein</keyword>
<feature type="domain" description="FAD-binding PCMH-type" evidence="6">
    <location>
        <begin position="50"/>
        <end position="230"/>
    </location>
</feature>
<dbReference type="Gene3D" id="3.30.70.2190">
    <property type="match status" value="1"/>
</dbReference>
<dbReference type="Pfam" id="PF02913">
    <property type="entry name" value="FAD-oxidase_C"/>
    <property type="match status" value="1"/>
</dbReference>
<dbReference type="GO" id="GO:0022904">
    <property type="term" value="P:respiratory electron transport chain"/>
    <property type="evidence" value="ECO:0007669"/>
    <property type="project" value="TreeGrafter"/>
</dbReference>
<dbReference type="InterPro" id="IPR016171">
    <property type="entry name" value="Vanillyl_alc_oxidase_C-sub2"/>
</dbReference>
<comment type="caution">
    <text evidence="7">The sequence shown here is derived from an EMBL/GenBank/DDBJ whole genome shotgun (WGS) entry which is preliminary data.</text>
</comment>
<dbReference type="InterPro" id="IPR016166">
    <property type="entry name" value="FAD-bd_PCMH"/>
</dbReference>
<dbReference type="SUPFAM" id="SSF56176">
    <property type="entry name" value="FAD-binding/transporter-associated domain-like"/>
    <property type="match status" value="1"/>
</dbReference>
<dbReference type="GO" id="GO:0016491">
    <property type="term" value="F:oxidoreductase activity"/>
    <property type="evidence" value="ECO:0007669"/>
    <property type="project" value="UniProtKB-KW"/>
</dbReference>
<dbReference type="GO" id="GO:0071949">
    <property type="term" value="F:FAD binding"/>
    <property type="evidence" value="ECO:0007669"/>
    <property type="project" value="InterPro"/>
</dbReference>
<protein>
    <submittedName>
        <fullName evidence="7">FAD-binding oxidoreductase</fullName>
    </submittedName>
</protein>
<dbReference type="InterPro" id="IPR006094">
    <property type="entry name" value="Oxid_FAD_bind_N"/>
</dbReference>
<dbReference type="AlphaFoldDB" id="A0A5M8B6Z7"/>
<dbReference type="InterPro" id="IPR036318">
    <property type="entry name" value="FAD-bd_PCMH-like_sf"/>
</dbReference>
<keyword evidence="5" id="KW-0560">Oxidoreductase</keyword>
<keyword evidence="8" id="KW-1185">Reference proteome</keyword>
<dbReference type="InterPro" id="IPR016169">
    <property type="entry name" value="FAD-bd_PCMH_sub2"/>
</dbReference>
<dbReference type="SUPFAM" id="SSF55103">
    <property type="entry name" value="FAD-linked oxidases, C-terminal domain"/>
    <property type="match status" value="1"/>
</dbReference>
<dbReference type="InterPro" id="IPR051264">
    <property type="entry name" value="FAD-oxidored/transferase_4"/>
</dbReference>
<evidence type="ECO:0000259" key="6">
    <source>
        <dbReference type="PROSITE" id="PS51387"/>
    </source>
</evidence>
<dbReference type="Pfam" id="PF01565">
    <property type="entry name" value="FAD_binding_4"/>
    <property type="match status" value="1"/>
</dbReference>
<evidence type="ECO:0000256" key="4">
    <source>
        <dbReference type="ARBA" id="ARBA00022827"/>
    </source>
</evidence>
<evidence type="ECO:0000256" key="1">
    <source>
        <dbReference type="ARBA" id="ARBA00001974"/>
    </source>
</evidence>
<dbReference type="Gene3D" id="3.30.43.10">
    <property type="entry name" value="Uridine Diphospho-n-acetylenolpyruvylglucosamine Reductase, domain 2"/>
    <property type="match status" value="1"/>
</dbReference>
<comment type="similarity">
    <text evidence="2">Belongs to the FAD-binding oxidoreductase/transferase type 4 family.</text>
</comment>
<dbReference type="InterPro" id="IPR016167">
    <property type="entry name" value="FAD-bd_PCMH_sub1"/>
</dbReference>
<evidence type="ECO:0000256" key="2">
    <source>
        <dbReference type="ARBA" id="ARBA00008000"/>
    </source>
</evidence>
<evidence type="ECO:0000256" key="3">
    <source>
        <dbReference type="ARBA" id="ARBA00022630"/>
    </source>
</evidence>
<proteinExistence type="inferred from homology"/>
<dbReference type="PANTHER" id="PTHR43716">
    <property type="entry name" value="D-2-HYDROXYGLUTARATE DEHYDROGENASE, MITOCHONDRIAL"/>
    <property type="match status" value="1"/>
</dbReference>
<reference evidence="7 8" key="1">
    <citation type="submission" date="2019-09" db="EMBL/GenBank/DDBJ databases">
        <title>Isolation of a novel species in the genus Cupriavidus from patients with sepsis using whole genome sequencing.</title>
        <authorList>
            <person name="Kweon O.J."/>
            <person name="Lee M.-K."/>
        </authorList>
    </citation>
    <scope>NUCLEOTIDE SEQUENCE [LARGE SCALE GENOMIC DNA]</scope>
    <source>
        <strain evidence="7 8">MKL-01</strain>
    </source>
</reference>
<dbReference type="FunFam" id="1.10.45.10:FF:000001">
    <property type="entry name" value="D-lactate dehydrogenase mitochondrial"/>
    <property type="match status" value="1"/>
</dbReference>
<keyword evidence="4" id="KW-0274">FAD</keyword>
<dbReference type="Gene3D" id="1.10.45.10">
    <property type="entry name" value="Vanillyl-alcohol Oxidase, Chain A, domain 4"/>
    <property type="match status" value="1"/>
</dbReference>
<name>A0A5M8B6Z7_9BURK</name>
<dbReference type="RefSeq" id="WP_150082195.1">
    <property type="nucleotide sequence ID" value="NZ_VWRN01000015.1"/>
</dbReference>
<comment type="cofactor">
    <cofactor evidence="1">
        <name>FAD</name>
        <dbReference type="ChEBI" id="CHEBI:57692"/>
    </cofactor>
</comment>
<dbReference type="PROSITE" id="PS51387">
    <property type="entry name" value="FAD_PCMH"/>
    <property type="match status" value="1"/>
</dbReference>
<dbReference type="InterPro" id="IPR016164">
    <property type="entry name" value="FAD-linked_Oxase-like_C"/>
</dbReference>
<dbReference type="InterPro" id="IPR004113">
    <property type="entry name" value="FAD-bd_oxidored_4_C"/>
</dbReference>
<evidence type="ECO:0000313" key="7">
    <source>
        <dbReference type="EMBL" id="KAA6130812.1"/>
    </source>
</evidence>
<dbReference type="EMBL" id="VWRN01000015">
    <property type="protein sequence ID" value="KAA6130812.1"/>
    <property type="molecule type" value="Genomic_DNA"/>
</dbReference>
<dbReference type="PANTHER" id="PTHR43716:SF1">
    <property type="entry name" value="D-2-HYDROXYGLUTARATE DEHYDROGENASE, MITOCHONDRIAL"/>
    <property type="match status" value="1"/>
</dbReference>
<gene>
    <name evidence="7" type="ORF">F1599_03510</name>
</gene>
<accession>A0A5M8B6Z7</accession>
<organism evidence="7 8">
    <name type="scientific">Cupriavidus cauae</name>
    <dbReference type="NCBI Taxonomy" id="2608999"/>
    <lineage>
        <taxon>Bacteria</taxon>
        <taxon>Pseudomonadati</taxon>
        <taxon>Pseudomonadota</taxon>
        <taxon>Betaproteobacteria</taxon>
        <taxon>Burkholderiales</taxon>
        <taxon>Burkholderiaceae</taxon>
        <taxon>Cupriavidus</taxon>
    </lineage>
</organism>
<evidence type="ECO:0000313" key="8">
    <source>
        <dbReference type="Proteomes" id="UP000324324"/>
    </source>
</evidence>
<dbReference type="Proteomes" id="UP000324324">
    <property type="component" value="Unassembled WGS sequence"/>
</dbReference>